<sequence length="184" mass="19784">MQDPATVSGNASDDIKQFLVDPLLSFNTLIEGKYRTTFADGVVNRITIDEASLSQQGHSHSKEARVICSIRVAEDMIDGAGILHGGCSALLVDLCSTLAMAALQMYITGKPVVTVSQAMNVVFHAPADLGEDLRIINTSVTTGKRVVSAKTEIWSVTHRRLLVSGVHVKMTPTRKPRAVVTAKL</sequence>
<dbReference type="InterPro" id="IPR029069">
    <property type="entry name" value="HotDog_dom_sf"/>
</dbReference>
<dbReference type="Proteomes" id="UP001142393">
    <property type="component" value="Unassembled WGS sequence"/>
</dbReference>
<dbReference type="InterPro" id="IPR039298">
    <property type="entry name" value="ACOT13"/>
</dbReference>
<dbReference type="GO" id="GO:0047617">
    <property type="term" value="F:fatty acyl-CoA hydrolase activity"/>
    <property type="evidence" value="ECO:0007669"/>
    <property type="project" value="InterPro"/>
</dbReference>
<evidence type="ECO:0000256" key="1">
    <source>
        <dbReference type="ARBA" id="ARBA00008324"/>
    </source>
</evidence>
<organism evidence="4 5">
    <name type="scientific">Lentinula detonsa</name>
    <dbReference type="NCBI Taxonomy" id="2804962"/>
    <lineage>
        <taxon>Eukaryota</taxon>
        <taxon>Fungi</taxon>
        <taxon>Dikarya</taxon>
        <taxon>Basidiomycota</taxon>
        <taxon>Agaricomycotina</taxon>
        <taxon>Agaricomycetes</taxon>
        <taxon>Agaricomycetidae</taxon>
        <taxon>Agaricales</taxon>
        <taxon>Marasmiineae</taxon>
        <taxon>Omphalotaceae</taxon>
        <taxon>Lentinula</taxon>
    </lineage>
</organism>
<dbReference type="AlphaFoldDB" id="A0A9W8P2T4"/>
<dbReference type="InterPro" id="IPR003736">
    <property type="entry name" value="PAAI_dom"/>
</dbReference>
<comment type="similarity">
    <text evidence="1">Belongs to the thioesterase PaaI family.</text>
</comment>
<keyword evidence="2" id="KW-0378">Hydrolase</keyword>
<dbReference type="PANTHER" id="PTHR21660:SF1">
    <property type="entry name" value="ACYL-COENZYME A THIOESTERASE 13"/>
    <property type="match status" value="1"/>
</dbReference>
<dbReference type="EMBL" id="JANVFU010000005">
    <property type="protein sequence ID" value="KAJ3745727.1"/>
    <property type="molecule type" value="Genomic_DNA"/>
</dbReference>
<comment type="caution">
    <text evidence="4">The sequence shown here is derived from an EMBL/GenBank/DDBJ whole genome shotgun (WGS) entry which is preliminary data.</text>
</comment>
<keyword evidence="5" id="KW-1185">Reference proteome</keyword>
<dbReference type="SUPFAM" id="SSF54637">
    <property type="entry name" value="Thioesterase/thiol ester dehydrase-isomerase"/>
    <property type="match status" value="1"/>
</dbReference>
<dbReference type="InterPro" id="IPR006683">
    <property type="entry name" value="Thioestr_dom"/>
</dbReference>
<dbReference type="Pfam" id="PF03061">
    <property type="entry name" value="4HBT"/>
    <property type="match status" value="1"/>
</dbReference>
<dbReference type="PANTHER" id="PTHR21660">
    <property type="entry name" value="THIOESTERASE SUPERFAMILY MEMBER-RELATED"/>
    <property type="match status" value="1"/>
</dbReference>
<dbReference type="CDD" id="cd03443">
    <property type="entry name" value="PaaI_thioesterase"/>
    <property type="match status" value="1"/>
</dbReference>
<gene>
    <name evidence="4" type="ORF">DFH05DRAFT_1523995</name>
</gene>
<evidence type="ECO:0000259" key="3">
    <source>
        <dbReference type="Pfam" id="PF03061"/>
    </source>
</evidence>
<accession>A0A9W8P2T4</accession>
<evidence type="ECO:0000256" key="2">
    <source>
        <dbReference type="ARBA" id="ARBA00022801"/>
    </source>
</evidence>
<proteinExistence type="inferred from homology"/>
<name>A0A9W8P2T4_9AGAR</name>
<feature type="domain" description="Thioesterase" evidence="3">
    <location>
        <begin position="81"/>
        <end position="159"/>
    </location>
</feature>
<evidence type="ECO:0000313" key="5">
    <source>
        <dbReference type="Proteomes" id="UP001142393"/>
    </source>
</evidence>
<dbReference type="NCBIfam" id="TIGR00369">
    <property type="entry name" value="unchar_dom_1"/>
    <property type="match status" value="1"/>
</dbReference>
<reference evidence="4 5" key="1">
    <citation type="journal article" date="2023" name="Proc. Natl. Acad. Sci. U.S.A.">
        <title>A global phylogenomic analysis of the shiitake genus Lentinula.</title>
        <authorList>
            <person name="Sierra-Patev S."/>
            <person name="Min B."/>
            <person name="Naranjo-Ortiz M."/>
            <person name="Looney B."/>
            <person name="Konkel Z."/>
            <person name="Slot J.C."/>
            <person name="Sakamoto Y."/>
            <person name="Steenwyk J.L."/>
            <person name="Rokas A."/>
            <person name="Carro J."/>
            <person name="Camarero S."/>
            <person name="Ferreira P."/>
            <person name="Molpeceres G."/>
            <person name="Ruiz-Duenas F.J."/>
            <person name="Serrano A."/>
            <person name="Henrissat B."/>
            <person name="Drula E."/>
            <person name="Hughes K.W."/>
            <person name="Mata J.L."/>
            <person name="Ishikawa N.K."/>
            <person name="Vargas-Isla R."/>
            <person name="Ushijima S."/>
            <person name="Smith C.A."/>
            <person name="Donoghue J."/>
            <person name="Ahrendt S."/>
            <person name="Andreopoulos W."/>
            <person name="He G."/>
            <person name="LaButti K."/>
            <person name="Lipzen A."/>
            <person name="Ng V."/>
            <person name="Riley R."/>
            <person name="Sandor L."/>
            <person name="Barry K."/>
            <person name="Martinez A.T."/>
            <person name="Xiao Y."/>
            <person name="Gibbons J.G."/>
            <person name="Terashima K."/>
            <person name="Grigoriev I.V."/>
            <person name="Hibbett D."/>
        </authorList>
    </citation>
    <scope>NUCLEOTIDE SEQUENCE [LARGE SCALE GENOMIC DNA]</scope>
    <source>
        <strain evidence="4 5">TFB7810</strain>
    </source>
</reference>
<dbReference type="Gene3D" id="3.10.129.10">
    <property type="entry name" value="Hotdog Thioesterase"/>
    <property type="match status" value="1"/>
</dbReference>
<evidence type="ECO:0000313" key="4">
    <source>
        <dbReference type="EMBL" id="KAJ3745727.1"/>
    </source>
</evidence>
<protein>
    <recommendedName>
        <fullName evidence="3">Thioesterase domain-containing protein</fullName>
    </recommendedName>
</protein>